<sequence>MLRQKWILMLTLIVIAFSLATGCSYGGNEEASKTTEKSSSTKTESGKFDPVVEINTARPTAGILFKDGEDINNNVHTKWAEEELGIKINNMWDSADNGAYHTKIRLALTSQETLPDAFVVQNRGLVADLMESGKVMDIQDAFDKYASERVKKIYEENDAGLDQVRVNGRLMGLPIFTTGDATDPLLWVRQDWLDNLNLEAPTTIEEFEKVMDAFTHNDPDGNGKDDTFGFTFSGSGGYLNWMSDASFVFGAYTGKYLPKTYQVSDNGKLVYGSTQPGTKEALGRLRDWYSKGYLDKELAVLDPVKATESFIQGKAGMIAAPSFAYDWPLKDILGNNPDAKVAPYKLPTGPDGKTARFGSTLNENKVMLFNKDFKNMEAFFVYLDKMYDREFETGDFKYGYAEGYDYALVDGKPVYDPAKFPEPQKQIYDSGAYSLLWATPMVPFKLSEEQNYIYEGNEPKTNLQDRISQANENTIKAGALNYQMREFSAPDVFLGGPTETMQSKGENLTTMEVEIFNKIVYGKVPLDSYDQFVKDWYEKGGTQIEKEVNEWYESVNQ</sequence>
<comment type="caution">
    <text evidence="5">The sequence shown here is derived from an EMBL/GenBank/DDBJ whole genome shotgun (WGS) entry which is preliminary data.</text>
</comment>
<dbReference type="SUPFAM" id="SSF53850">
    <property type="entry name" value="Periplasmic binding protein-like II"/>
    <property type="match status" value="1"/>
</dbReference>
<dbReference type="RefSeq" id="WP_207982195.1">
    <property type="nucleotide sequence ID" value="NZ_JAGDEL010000035.1"/>
</dbReference>
<protein>
    <submittedName>
        <fullName evidence="5">Extracellular solute-binding protein</fullName>
    </submittedName>
</protein>
<dbReference type="PANTHER" id="PTHR43649:SF34">
    <property type="entry name" value="ABC TRANSPORTER PERIPLASMIC-BINDING PROTEIN YCJN-RELATED"/>
    <property type="match status" value="1"/>
</dbReference>
<proteinExistence type="inferred from homology"/>
<keyword evidence="3" id="KW-0732">Signal</keyword>
<dbReference type="Gene3D" id="3.40.190.10">
    <property type="entry name" value="Periplasmic binding protein-like II"/>
    <property type="match status" value="2"/>
</dbReference>
<evidence type="ECO:0000256" key="1">
    <source>
        <dbReference type="ARBA" id="ARBA00008520"/>
    </source>
</evidence>
<dbReference type="PROSITE" id="PS51257">
    <property type="entry name" value="PROKAR_LIPOPROTEIN"/>
    <property type="match status" value="1"/>
</dbReference>
<evidence type="ECO:0000313" key="6">
    <source>
        <dbReference type="Proteomes" id="UP000663981"/>
    </source>
</evidence>
<name>A0ABS3NAK2_9BACI</name>
<evidence type="ECO:0000256" key="2">
    <source>
        <dbReference type="ARBA" id="ARBA00022448"/>
    </source>
</evidence>
<keyword evidence="6" id="KW-1185">Reference proteome</keyword>
<evidence type="ECO:0000256" key="3">
    <source>
        <dbReference type="ARBA" id="ARBA00022729"/>
    </source>
</evidence>
<gene>
    <name evidence="5" type="ORF">I7822_27225</name>
</gene>
<dbReference type="PANTHER" id="PTHR43649">
    <property type="entry name" value="ARABINOSE-BINDING PROTEIN-RELATED"/>
    <property type="match status" value="1"/>
</dbReference>
<reference evidence="5 6" key="1">
    <citation type="submission" date="2021-03" db="EMBL/GenBank/DDBJ databases">
        <title>Whole genome sequence of Metabacillus bambusae BG109.</title>
        <authorList>
            <person name="Jeong J.W."/>
        </authorList>
    </citation>
    <scope>NUCLEOTIDE SEQUENCE [LARGE SCALE GENOMIC DNA]</scope>
    <source>
        <strain evidence="5 6">BG109</strain>
    </source>
</reference>
<dbReference type="InterPro" id="IPR050490">
    <property type="entry name" value="Bact_solute-bd_prot1"/>
</dbReference>
<dbReference type="EMBL" id="JAGDEL010000035">
    <property type="protein sequence ID" value="MBO1515309.1"/>
    <property type="molecule type" value="Genomic_DNA"/>
</dbReference>
<feature type="region of interest" description="Disordered" evidence="4">
    <location>
        <begin position="28"/>
        <end position="47"/>
    </location>
</feature>
<evidence type="ECO:0000313" key="5">
    <source>
        <dbReference type="EMBL" id="MBO1515309.1"/>
    </source>
</evidence>
<accession>A0ABS3NAK2</accession>
<dbReference type="Proteomes" id="UP000663981">
    <property type="component" value="Unassembled WGS sequence"/>
</dbReference>
<keyword evidence="2" id="KW-0813">Transport</keyword>
<dbReference type="CDD" id="cd13580">
    <property type="entry name" value="PBP2_AlgQ_like_1"/>
    <property type="match status" value="1"/>
</dbReference>
<comment type="similarity">
    <text evidence="1">Belongs to the bacterial solute-binding protein 1 family.</text>
</comment>
<evidence type="ECO:0000256" key="4">
    <source>
        <dbReference type="SAM" id="MobiDB-lite"/>
    </source>
</evidence>
<organism evidence="5 6">
    <name type="scientific">Metabacillus bambusae</name>
    <dbReference type="NCBI Taxonomy" id="2795218"/>
    <lineage>
        <taxon>Bacteria</taxon>
        <taxon>Bacillati</taxon>
        <taxon>Bacillota</taxon>
        <taxon>Bacilli</taxon>
        <taxon>Bacillales</taxon>
        <taxon>Bacillaceae</taxon>
        <taxon>Metabacillus</taxon>
    </lineage>
</organism>